<accession>E0SSH8</accession>
<organism evidence="1 2">
    <name type="scientific">Ignisphaera aggregans (strain DSM 17230 / JCM 13409 / AQ1.S1)</name>
    <dbReference type="NCBI Taxonomy" id="583356"/>
    <lineage>
        <taxon>Archaea</taxon>
        <taxon>Thermoproteota</taxon>
        <taxon>Thermoprotei</taxon>
        <taxon>Desulfurococcales</taxon>
        <taxon>Desulfurococcaceae</taxon>
        <taxon>Ignisphaera</taxon>
    </lineage>
</organism>
<dbReference type="STRING" id="583356.Igag_0616"/>
<evidence type="ECO:0000313" key="1">
    <source>
        <dbReference type="EMBL" id="ADM27450.1"/>
    </source>
</evidence>
<evidence type="ECO:0000313" key="2">
    <source>
        <dbReference type="Proteomes" id="UP000001304"/>
    </source>
</evidence>
<reference evidence="1 2" key="1">
    <citation type="journal article" date="2010" name="Stand. Genomic Sci.">
        <title>Complete genome sequence of Ignisphaera aggregans type strain (AQ1.S1).</title>
        <authorList>
            <person name="Goker M."/>
            <person name="Held B."/>
            <person name="Lapidus A."/>
            <person name="Nolan M."/>
            <person name="Spring S."/>
            <person name="Yasawong M."/>
            <person name="Lucas S."/>
            <person name="Glavina Del Rio T."/>
            <person name="Tice H."/>
            <person name="Cheng J.F."/>
            <person name="Goodwin L."/>
            <person name="Tapia R."/>
            <person name="Pitluck S."/>
            <person name="Liolios K."/>
            <person name="Ivanova N."/>
            <person name="Mavromatis K."/>
            <person name="Mikhailova N."/>
            <person name="Pati A."/>
            <person name="Chen A."/>
            <person name="Palaniappan K."/>
            <person name="Brambilla E."/>
            <person name="Land M."/>
            <person name="Hauser L."/>
            <person name="Chang Y.J."/>
            <person name="Jeffries C.D."/>
            <person name="Brettin T."/>
            <person name="Detter J.C."/>
            <person name="Han C."/>
            <person name="Rohde M."/>
            <person name="Sikorski J."/>
            <person name="Woyke T."/>
            <person name="Bristow J."/>
            <person name="Eisen J.A."/>
            <person name="Markowitz V."/>
            <person name="Hugenholtz P."/>
            <person name="Kyrpides N.C."/>
            <person name="Klenk H.P."/>
        </authorList>
    </citation>
    <scope>NUCLEOTIDE SEQUENCE [LARGE SCALE GENOMIC DNA]</scope>
    <source>
        <strain evidence="2">DSM 17230 / JCM 13409 / AQ1.S1</strain>
    </source>
</reference>
<dbReference type="EMBL" id="CP002098">
    <property type="protein sequence ID" value="ADM27450.1"/>
    <property type="molecule type" value="Genomic_DNA"/>
</dbReference>
<dbReference type="Proteomes" id="UP000001304">
    <property type="component" value="Chromosome"/>
</dbReference>
<sequence length="65" mass="7923">MAGVETMNISRYMLRYYRIRSEEKRIDIQISTILNLDEFLPRELCFTANKNFVYLMLEVSKYVHR</sequence>
<name>E0SSH8_IGNAA</name>
<dbReference type="KEGG" id="iag:Igag_0616"/>
<dbReference type="AlphaFoldDB" id="E0SSH8"/>
<dbReference type="BioCyc" id="IAGG583356:GHAH-616-MONOMER"/>
<protein>
    <submittedName>
        <fullName evidence="1">Uncharacterized protein</fullName>
    </submittedName>
</protein>
<dbReference type="HOGENOM" id="CLU_2839350_0_0_2"/>
<keyword evidence="2" id="KW-1185">Reference proteome</keyword>
<gene>
    <name evidence="1" type="ordered locus">Igag_0616</name>
</gene>
<proteinExistence type="predicted"/>